<reference evidence="2 3" key="1">
    <citation type="journal article" date="2012" name="Proc. Natl. Acad. Sci. U.S.A.">
        <title>Comparative genomics of Ceriporiopsis subvermispora and Phanerochaete chrysosporium provide insight into selective ligninolysis.</title>
        <authorList>
            <person name="Fernandez-Fueyo E."/>
            <person name="Ruiz-Duenas F.J."/>
            <person name="Ferreira P."/>
            <person name="Floudas D."/>
            <person name="Hibbett D.S."/>
            <person name="Canessa P."/>
            <person name="Larrondo L.F."/>
            <person name="James T.Y."/>
            <person name="Seelenfreund D."/>
            <person name="Lobos S."/>
            <person name="Polanco R."/>
            <person name="Tello M."/>
            <person name="Honda Y."/>
            <person name="Watanabe T."/>
            <person name="Watanabe T."/>
            <person name="Ryu J.S."/>
            <person name="Kubicek C.P."/>
            <person name="Schmoll M."/>
            <person name="Gaskell J."/>
            <person name="Hammel K.E."/>
            <person name="St John F.J."/>
            <person name="Vanden Wymelenberg A."/>
            <person name="Sabat G."/>
            <person name="Splinter BonDurant S."/>
            <person name="Syed K."/>
            <person name="Yadav J.S."/>
            <person name="Doddapaneni H."/>
            <person name="Subramanian V."/>
            <person name="Lavin J.L."/>
            <person name="Oguiza J.A."/>
            <person name="Perez G."/>
            <person name="Pisabarro A.G."/>
            <person name="Ramirez L."/>
            <person name="Santoyo F."/>
            <person name="Master E."/>
            <person name="Coutinho P.M."/>
            <person name="Henrissat B."/>
            <person name="Lombard V."/>
            <person name="Magnuson J.K."/>
            <person name="Kuees U."/>
            <person name="Hori C."/>
            <person name="Igarashi K."/>
            <person name="Samejima M."/>
            <person name="Held B.W."/>
            <person name="Barry K.W."/>
            <person name="LaButti K.M."/>
            <person name="Lapidus A."/>
            <person name="Lindquist E.A."/>
            <person name="Lucas S.M."/>
            <person name="Riley R."/>
            <person name="Salamov A.A."/>
            <person name="Hoffmeister D."/>
            <person name="Schwenk D."/>
            <person name="Hadar Y."/>
            <person name="Yarden O."/>
            <person name="de Vries R.P."/>
            <person name="Wiebenga A."/>
            <person name="Stenlid J."/>
            <person name="Eastwood D."/>
            <person name="Grigoriev I.V."/>
            <person name="Berka R.M."/>
            <person name="Blanchette R.A."/>
            <person name="Kersten P."/>
            <person name="Martinez A.T."/>
            <person name="Vicuna R."/>
            <person name="Cullen D."/>
        </authorList>
    </citation>
    <scope>NUCLEOTIDE SEQUENCE [LARGE SCALE GENOMIC DNA]</scope>
    <source>
        <strain evidence="2 3">B</strain>
    </source>
</reference>
<feature type="compositionally biased region" description="Basic and acidic residues" evidence="1">
    <location>
        <begin position="136"/>
        <end position="179"/>
    </location>
</feature>
<dbReference type="AlphaFoldDB" id="M2PN66"/>
<evidence type="ECO:0000313" key="3">
    <source>
        <dbReference type="Proteomes" id="UP000016930"/>
    </source>
</evidence>
<evidence type="ECO:0000256" key="1">
    <source>
        <dbReference type="SAM" id="MobiDB-lite"/>
    </source>
</evidence>
<dbReference type="Proteomes" id="UP000016930">
    <property type="component" value="Unassembled WGS sequence"/>
</dbReference>
<proteinExistence type="predicted"/>
<dbReference type="HOGENOM" id="CLU_066051_0_0_1"/>
<feature type="region of interest" description="Disordered" evidence="1">
    <location>
        <begin position="108"/>
        <end position="182"/>
    </location>
</feature>
<dbReference type="STRING" id="914234.M2PN66"/>
<gene>
    <name evidence="2" type="ORF">CERSUDRAFT_65456</name>
</gene>
<name>M2PN66_CERS8</name>
<feature type="region of interest" description="Disordered" evidence="1">
    <location>
        <begin position="283"/>
        <end position="324"/>
    </location>
</feature>
<organism evidence="2 3">
    <name type="scientific">Ceriporiopsis subvermispora (strain B)</name>
    <name type="common">White-rot fungus</name>
    <name type="synonym">Gelatoporia subvermispora</name>
    <dbReference type="NCBI Taxonomy" id="914234"/>
    <lineage>
        <taxon>Eukaryota</taxon>
        <taxon>Fungi</taxon>
        <taxon>Dikarya</taxon>
        <taxon>Basidiomycota</taxon>
        <taxon>Agaricomycotina</taxon>
        <taxon>Agaricomycetes</taxon>
        <taxon>Polyporales</taxon>
        <taxon>Gelatoporiaceae</taxon>
        <taxon>Gelatoporia</taxon>
    </lineage>
</organism>
<feature type="compositionally biased region" description="Polar residues" evidence="1">
    <location>
        <begin position="286"/>
        <end position="299"/>
    </location>
</feature>
<dbReference type="EMBL" id="KB445796">
    <property type="protein sequence ID" value="EMD37879.1"/>
    <property type="molecule type" value="Genomic_DNA"/>
</dbReference>
<evidence type="ECO:0000313" key="2">
    <source>
        <dbReference type="EMBL" id="EMD37879.1"/>
    </source>
</evidence>
<feature type="compositionally biased region" description="Polar residues" evidence="1">
    <location>
        <begin position="306"/>
        <end position="324"/>
    </location>
</feature>
<dbReference type="OrthoDB" id="3246365at2759"/>
<keyword evidence="3" id="KW-1185">Reference proteome</keyword>
<protein>
    <submittedName>
        <fullName evidence="2">Uncharacterized protein</fullName>
    </submittedName>
</protein>
<sequence>MQVATGTPLLLALGARLFLKTFVLAPEQPPSTPDFLLTGLFMGALLYQILTQFPPLTAPISVGIAAKFAIDLFGAFGPSQCAFELFGTVLGVLSTHILALVFEADPNSERQRSSGAPSRDAPDPGKRLRLVSFGRSGHDRPHTQRDGHRSSGREHVNGRRHASENHARDRERHTRRTEVPRAATPTLTYASTAPSISLESMPSSIDPEGRLTPHERAIAVLRARASLADSERRRFKEERKWALSQGNYARANQLAWQVKRYAALMESFHREADAKVVEAARATAAQRSVSNPETGAQSKSSRRRNSMSTNGQPGIAGPSNSKPIISVTVGTRTRKISAGTSNLKPAIHVEELSSGRQRTAIT</sequence>
<accession>M2PN66</accession>